<protein>
    <submittedName>
        <fullName evidence="1">Uncharacterized protein</fullName>
    </submittedName>
</protein>
<reference evidence="1" key="1">
    <citation type="submission" date="2021-06" db="EMBL/GenBank/DDBJ databases">
        <title>Parelaphostrongylus tenuis whole genome reference sequence.</title>
        <authorList>
            <person name="Garwood T.J."/>
            <person name="Larsen P.A."/>
            <person name="Fountain-Jones N.M."/>
            <person name="Garbe J.R."/>
            <person name="Macchietto M.G."/>
            <person name="Kania S.A."/>
            <person name="Gerhold R.W."/>
            <person name="Richards J.E."/>
            <person name="Wolf T.M."/>
        </authorList>
    </citation>
    <scope>NUCLEOTIDE SEQUENCE</scope>
    <source>
        <strain evidence="1">MNPRO001-30</strain>
        <tissue evidence="1">Meninges</tissue>
    </source>
</reference>
<evidence type="ECO:0000313" key="1">
    <source>
        <dbReference type="EMBL" id="KAJ1365210.1"/>
    </source>
</evidence>
<comment type="caution">
    <text evidence="1">The sequence shown here is derived from an EMBL/GenBank/DDBJ whole genome shotgun (WGS) entry which is preliminary data.</text>
</comment>
<dbReference type="EMBL" id="JAHQIW010005194">
    <property type="protein sequence ID" value="KAJ1365210.1"/>
    <property type="molecule type" value="Genomic_DNA"/>
</dbReference>
<gene>
    <name evidence="1" type="ORF">KIN20_025449</name>
</gene>
<sequence>MITYAIPRHHSICDNKCLEDKATSLRIHVDINLTLGKVAKQITAEKWVLKQIHCVIR</sequence>
<dbReference type="Proteomes" id="UP001196413">
    <property type="component" value="Unassembled WGS sequence"/>
</dbReference>
<name>A0AAD5MV91_PARTN</name>
<evidence type="ECO:0000313" key="2">
    <source>
        <dbReference type="Proteomes" id="UP001196413"/>
    </source>
</evidence>
<accession>A0AAD5MV91</accession>
<proteinExistence type="predicted"/>
<dbReference type="AlphaFoldDB" id="A0AAD5MV91"/>
<organism evidence="1 2">
    <name type="scientific">Parelaphostrongylus tenuis</name>
    <name type="common">Meningeal worm</name>
    <dbReference type="NCBI Taxonomy" id="148309"/>
    <lineage>
        <taxon>Eukaryota</taxon>
        <taxon>Metazoa</taxon>
        <taxon>Ecdysozoa</taxon>
        <taxon>Nematoda</taxon>
        <taxon>Chromadorea</taxon>
        <taxon>Rhabditida</taxon>
        <taxon>Rhabditina</taxon>
        <taxon>Rhabditomorpha</taxon>
        <taxon>Strongyloidea</taxon>
        <taxon>Metastrongylidae</taxon>
        <taxon>Parelaphostrongylus</taxon>
    </lineage>
</organism>
<keyword evidence="2" id="KW-1185">Reference proteome</keyword>